<protein>
    <submittedName>
        <fullName evidence="1">Uncharacterized protein</fullName>
    </submittedName>
</protein>
<dbReference type="Proteomes" id="UP000648257">
    <property type="component" value="Unassembled WGS sequence"/>
</dbReference>
<organism evidence="1 2">
    <name type="scientific">Undibacterium seohonense</name>
    <dbReference type="NCBI Taxonomy" id="1344950"/>
    <lineage>
        <taxon>Bacteria</taxon>
        <taxon>Pseudomonadati</taxon>
        <taxon>Pseudomonadota</taxon>
        <taxon>Betaproteobacteria</taxon>
        <taxon>Burkholderiales</taxon>
        <taxon>Oxalobacteraceae</taxon>
        <taxon>Undibacterium</taxon>
    </lineage>
</organism>
<gene>
    <name evidence="1" type="ORF">H8K52_04875</name>
</gene>
<dbReference type="RefSeq" id="WP_186921775.1">
    <property type="nucleotide sequence ID" value="NZ_JACOFW010000004.1"/>
</dbReference>
<evidence type="ECO:0000313" key="1">
    <source>
        <dbReference type="EMBL" id="MBC3806678.1"/>
    </source>
</evidence>
<reference evidence="1 2" key="1">
    <citation type="submission" date="2020-08" db="EMBL/GenBank/DDBJ databases">
        <title>Novel species isolated from subtropical streams in China.</title>
        <authorList>
            <person name="Lu H."/>
        </authorList>
    </citation>
    <scope>NUCLEOTIDE SEQUENCE [LARGE SCALE GENOMIC DNA]</scope>
    <source>
        <strain evidence="1 2">KACC 16656</strain>
    </source>
</reference>
<accession>A0ABR6X221</accession>
<name>A0ABR6X221_9BURK</name>
<keyword evidence="2" id="KW-1185">Reference proteome</keyword>
<evidence type="ECO:0000313" key="2">
    <source>
        <dbReference type="Proteomes" id="UP000648257"/>
    </source>
</evidence>
<proteinExistence type="predicted"/>
<sequence length="53" mass="5954">MDTLVCCFGNRIQYVSSETIKSKQLQACNQLAQASCRPHQFQTMPMTMPTSAQ</sequence>
<comment type="caution">
    <text evidence="1">The sequence shown here is derived from an EMBL/GenBank/DDBJ whole genome shotgun (WGS) entry which is preliminary data.</text>
</comment>
<dbReference type="EMBL" id="JACOFW010000004">
    <property type="protein sequence ID" value="MBC3806678.1"/>
    <property type="molecule type" value="Genomic_DNA"/>
</dbReference>